<dbReference type="InterPro" id="IPR012312">
    <property type="entry name" value="Hemerythrin-like"/>
</dbReference>
<gene>
    <name evidence="2" type="ORF">MNBD_GAMMA26-1700</name>
</gene>
<dbReference type="PANTHER" id="PTHR39966:SF3">
    <property type="entry name" value="DUF438 DOMAIN-CONTAINING PROTEIN"/>
    <property type="match status" value="1"/>
</dbReference>
<dbReference type="Pfam" id="PF13596">
    <property type="entry name" value="PAS_10"/>
    <property type="match status" value="1"/>
</dbReference>
<dbReference type="Pfam" id="PF01814">
    <property type="entry name" value="Hemerythrin"/>
    <property type="match status" value="1"/>
</dbReference>
<dbReference type="AlphaFoldDB" id="A0A3B1B7S0"/>
<accession>A0A3B1B7S0</accession>
<sequence length="414" mass="48548">MSEFLLESKVEYLIEIIRSICAGNIPEKEIQQFRDHCDSLSSDEINEVFTQLANENVPYETNPQVIAFYHDVMEEKIASSSINTFAPGHPVRVYLEENRLLRSYLSQLRQIDPRCDKVAFHAMFQKICTAELHFARKENQLFPLLEKHGWDSPSKNMWAFHDDIRAKLKEIRIALEEDNIDLVVEQIPYLQSEMQRLMGVEEERLLPNAMNMLTDSEWEDMRLGDEEIGWILDEVPPPFPAITEEIEGITEIKAKVEAPKPRRLKSTPKKQKELPFSIEDADHFDEGYLTPEQVNFIFKFLPVDITYVNEDDRVVFYNRGDDRVFPRSANIIGREVKLCHPPKSVDNVLRILEEFKKGTKDHAAFWINMRGKFIHIRYFAVRDEQKKYRGVIEMSQDVTEIRALEGEQRLLDWD</sequence>
<dbReference type="Gene3D" id="3.30.450.20">
    <property type="entry name" value="PAS domain"/>
    <property type="match status" value="1"/>
</dbReference>
<evidence type="ECO:0000259" key="1">
    <source>
        <dbReference type="Pfam" id="PF01814"/>
    </source>
</evidence>
<dbReference type="SUPFAM" id="SSF55785">
    <property type="entry name" value="PYP-like sensor domain (PAS domain)"/>
    <property type="match status" value="1"/>
</dbReference>
<proteinExistence type="predicted"/>
<dbReference type="Gene3D" id="1.20.120.520">
    <property type="entry name" value="nmb1532 protein domain like"/>
    <property type="match status" value="1"/>
</dbReference>
<protein>
    <submittedName>
        <fullName evidence="2">PAS/PAC sensor protein</fullName>
    </submittedName>
</protein>
<dbReference type="EMBL" id="UOFX01000034">
    <property type="protein sequence ID" value="VAX08044.1"/>
    <property type="molecule type" value="Genomic_DNA"/>
</dbReference>
<name>A0A3B1B7S0_9ZZZZ</name>
<dbReference type="GO" id="GO:0005886">
    <property type="term" value="C:plasma membrane"/>
    <property type="evidence" value="ECO:0007669"/>
    <property type="project" value="TreeGrafter"/>
</dbReference>
<organism evidence="2">
    <name type="scientific">hydrothermal vent metagenome</name>
    <dbReference type="NCBI Taxonomy" id="652676"/>
    <lineage>
        <taxon>unclassified sequences</taxon>
        <taxon>metagenomes</taxon>
        <taxon>ecological metagenomes</taxon>
    </lineage>
</organism>
<evidence type="ECO:0000313" key="2">
    <source>
        <dbReference type="EMBL" id="VAX08044.1"/>
    </source>
</evidence>
<dbReference type="InterPro" id="IPR035965">
    <property type="entry name" value="PAS-like_dom_sf"/>
</dbReference>
<reference evidence="2" key="1">
    <citation type="submission" date="2018-06" db="EMBL/GenBank/DDBJ databases">
        <authorList>
            <person name="Zhirakovskaya E."/>
        </authorList>
    </citation>
    <scope>NUCLEOTIDE SEQUENCE</scope>
</reference>
<feature type="domain" description="Hemerythrin-like" evidence="1">
    <location>
        <begin position="89"/>
        <end position="207"/>
    </location>
</feature>
<dbReference type="PANTHER" id="PTHR39966">
    <property type="entry name" value="BLL2471 PROTEIN-RELATED"/>
    <property type="match status" value="1"/>
</dbReference>